<keyword evidence="1" id="KW-0812">Transmembrane</keyword>
<sequence length="105" mass="12226">MNKWKIAFWICLISLLFTFGFSIYSMIDQAFSLIYLSDSFSRTQSDLDDIQHIINETDLTQNEVLKVLKENSKVDSQKIDENQISLQTVTLIFQDSKLVKIQNTK</sequence>
<accession>A0ABW9JN80</accession>
<dbReference type="Proteomes" id="UP001517367">
    <property type="component" value="Unassembled WGS sequence"/>
</dbReference>
<organism evidence="2 3">
    <name type="scientific">Pedobacter helvus</name>
    <dbReference type="NCBI Taxonomy" id="2563444"/>
    <lineage>
        <taxon>Bacteria</taxon>
        <taxon>Pseudomonadati</taxon>
        <taxon>Bacteroidota</taxon>
        <taxon>Sphingobacteriia</taxon>
        <taxon>Sphingobacteriales</taxon>
        <taxon>Sphingobacteriaceae</taxon>
        <taxon>Pedobacter</taxon>
    </lineage>
</organism>
<comment type="caution">
    <text evidence="2">The sequence shown here is derived from an EMBL/GenBank/DDBJ whole genome shotgun (WGS) entry which is preliminary data.</text>
</comment>
<evidence type="ECO:0000313" key="3">
    <source>
        <dbReference type="Proteomes" id="UP001517367"/>
    </source>
</evidence>
<gene>
    <name evidence="2" type="ORF">E5L68_020875</name>
</gene>
<keyword evidence="1" id="KW-0472">Membrane</keyword>
<evidence type="ECO:0000313" key="2">
    <source>
        <dbReference type="EMBL" id="MFN0293842.1"/>
    </source>
</evidence>
<keyword evidence="1" id="KW-1133">Transmembrane helix</keyword>
<proteinExistence type="predicted"/>
<evidence type="ECO:0000256" key="1">
    <source>
        <dbReference type="SAM" id="Phobius"/>
    </source>
</evidence>
<dbReference type="RefSeq" id="WP_138729502.1">
    <property type="nucleotide sequence ID" value="NZ_SRMP02000052.1"/>
</dbReference>
<protein>
    <submittedName>
        <fullName evidence="2">Uncharacterized protein</fullName>
    </submittedName>
</protein>
<dbReference type="EMBL" id="SRMP02000052">
    <property type="protein sequence ID" value="MFN0293842.1"/>
    <property type="molecule type" value="Genomic_DNA"/>
</dbReference>
<name>A0ABW9JN80_9SPHI</name>
<feature type="transmembrane region" description="Helical" evidence="1">
    <location>
        <begin position="6"/>
        <end position="27"/>
    </location>
</feature>
<reference evidence="2 3" key="1">
    <citation type="submission" date="2024-12" db="EMBL/GenBank/DDBJ databases">
        <authorList>
            <person name="Hu S."/>
        </authorList>
    </citation>
    <scope>NUCLEOTIDE SEQUENCE [LARGE SCALE GENOMIC DNA]</scope>
    <source>
        <strain evidence="2 3">P-25</strain>
    </source>
</reference>
<keyword evidence="3" id="KW-1185">Reference proteome</keyword>